<dbReference type="PANTHER" id="PTHR39321:SF3">
    <property type="entry name" value="PHOSPHOPANTETHEINE ADENYLYLTRANSFERASE"/>
    <property type="match status" value="1"/>
</dbReference>
<comment type="similarity">
    <text evidence="3">Belongs to the NadD family.</text>
</comment>
<comment type="caution">
    <text evidence="16">The sequence shown here is derived from an EMBL/GenBank/DDBJ whole genome shotgun (WGS) entry which is preliminary data.</text>
</comment>
<dbReference type="RefSeq" id="WP_043805492.1">
    <property type="nucleotide sequence ID" value="NZ_AVCH01000220.1"/>
</dbReference>
<dbReference type="GO" id="GO:0005524">
    <property type="term" value="F:ATP binding"/>
    <property type="evidence" value="ECO:0007669"/>
    <property type="project" value="UniProtKB-KW"/>
</dbReference>
<dbReference type="GO" id="GO:0009435">
    <property type="term" value="P:NAD+ biosynthetic process"/>
    <property type="evidence" value="ECO:0007669"/>
    <property type="project" value="UniProtKB-UniPathway"/>
</dbReference>
<evidence type="ECO:0000256" key="9">
    <source>
        <dbReference type="ARBA" id="ARBA00022840"/>
    </source>
</evidence>
<dbReference type="Proteomes" id="UP000029392">
    <property type="component" value="Unassembled WGS sequence"/>
</dbReference>
<evidence type="ECO:0000256" key="2">
    <source>
        <dbReference type="ARBA" id="ARBA00005019"/>
    </source>
</evidence>
<organism evidence="16 17">
    <name type="scientific">Arenimonas malthae CC-JY-1</name>
    <dbReference type="NCBI Taxonomy" id="1384054"/>
    <lineage>
        <taxon>Bacteria</taxon>
        <taxon>Pseudomonadati</taxon>
        <taxon>Pseudomonadota</taxon>
        <taxon>Gammaproteobacteria</taxon>
        <taxon>Lysobacterales</taxon>
        <taxon>Lysobacteraceae</taxon>
        <taxon>Arenimonas</taxon>
    </lineage>
</organism>
<evidence type="ECO:0000256" key="13">
    <source>
        <dbReference type="ARBA" id="ARBA00033353"/>
    </source>
</evidence>
<keyword evidence="17" id="KW-1185">Reference proteome</keyword>
<evidence type="ECO:0000256" key="4">
    <source>
        <dbReference type="ARBA" id="ARBA00012389"/>
    </source>
</evidence>
<keyword evidence="7" id="KW-0548">Nucleotidyltransferase</keyword>
<reference evidence="16 17" key="1">
    <citation type="submission" date="2013-09" db="EMBL/GenBank/DDBJ databases">
        <title>Genome sequencing of Arenimonas malthae.</title>
        <authorList>
            <person name="Chen F."/>
            <person name="Wang G."/>
        </authorList>
    </citation>
    <scope>NUCLEOTIDE SEQUENCE [LARGE SCALE GENOMIC DNA]</scope>
    <source>
        <strain evidence="16 17">CC-JY-1</strain>
    </source>
</reference>
<evidence type="ECO:0000256" key="7">
    <source>
        <dbReference type="ARBA" id="ARBA00022695"/>
    </source>
</evidence>
<protein>
    <recommendedName>
        <fullName evidence="4">nicotinate-nucleotide adenylyltransferase</fullName>
        <ecNumber evidence="4">2.7.7.18</ecNumber>
    </recommendedName>
    <alternativeName>
        <fullName evidence="13">Deamido-NAD(+) diphosphorylase</fullName>
    </alternativeName>
    <alternativeName>
        <fullName evidence="12">Deamido-NAD(+) pyrophosphorylase</fullName>
    </alternativeName>
    <alternativeName>
        <fullName evidence="11">Nicotinate mononucleotide adenylyltransferase</fullName>
    </alternativeName>
</protein>
<comment type="pathway">
    <text evidence="2">Cofactor biosynthesis; NAD(+) biosynthesis; deamido-NAD(+) from nicotinate D-ribonucleotide: step 1/1.</text>
</comment>
<dbReference type="InterPro" id="IPR004821">
    <property type="entry name" value="Cyt_trans-like"/>
</dbReference>
<keyword evidence="9" id="KW-0067">ATP-binding</keyword>
<evidence type="ECO:0000256" key="5">
    <source>
        <dbReference type="ARBA" id="ARBA00022642"/>
    </source>
</evidence>
<evidence type="ECO:0000256" key="14">
    <source>
        <dbReference type="ARBA" id="ARBA00048721"/>
    </source>
</evidence>
<name>A0A091BAM4_9GAMM</name>
<evidence type="ECO:0000256" key="1">
    <source>
        <dbReference type="ARBA" id="ARBA00002324"/>
    </source>
</evidence>
<keyword evidence="8" id="KW-0547">Nucleotide-binding</keyword>
<evidence type="ECO:0000259" key="15">
    <source>
        <dbReference type="Pfam" id="PF01467"/>
    </source>
</evidence>
<accession>A0A091BAM4</accession>
<dbReference type="GO" id="GO:0004515">
    <property type="term" value="F:nicotinate-nucleotide adenylyltransferase activity"/>
    <property type="evidence" value="ECO:0007669"/>
    <property type="project" value="UniProtKB-EC"/>
</dbReference>
<gene>
    <name evidence="16" type="ORF">N790_12465</name>
</gene>
<dbReference type="Gene3D" id="3.40.50.620">
    <property type="entry name" value="HUPs"/>
    <property type="match status" value="1"/>
</dbReference>
<feature type="non-terminal residue" evidence="16">
    <location>
        <position position="1"/>
    </location>
</feature>
<evidence type="ECO:0000256" key="11">
    <source>
        <dbReference type="ARBA" id="ARBA00031253"/>
    </source>
</evidence>
<evidence type="ECO:0000313" key="16">
    <source>
        <dbReference type="EMBL" id="KFN41460.1"/>
    </source>
</evidence>
<evidence type="ECO:0000256" key="3">
    <source>
        <dbReference type="ARBA" id="ARBA00009014"/>
    </source>
</evidence>
<dbReference type="EC" id="2.7.7.18" evidence="4"/>
<dbReference type="PANTHER" id="PTHR39321">
    <property type="entry name" value="NICOTINATE-NUCLEOTIDE ADENYLYLTRANSFERASE-RELATED"/>
    <property type="match status" value="1"/>
</dbReference>
<sequence length="172" mass="18741">PHRDAPGAGADDRAALLELAIAGEPGLSVDRRELHRDGRSYTVDTLRGLRAERGPAAPLAWLVGADAFRDLATWHEWTDLFDLAHFVVAVRPGHGLERLPPALERACAGRWATDAAELAESPAGRLLRLDMPLHPASATELRRRLREGVDTGDWLAPAVAAEIARRGLYRTP</sequence>
<comment type="catalytic activity">
    <reaction evidence="14">
        <text>nicotinate beta-D-ribonucleotide + ATP + H(+) = deamido-NAD(+) + diphosphate</text>
        <dbReference type="Rhea" id="RHEA:22860"/>
        <dbReference type="ChEBI" id="CHEBI:15378"/>
        <dbReference type="ChEBI" id="CHEBI:30616"/>
        <dbReference type="ChEBI" id="CHEBI:33019"/>
        <dbReference type="ChEBI" id="CHEBI:57502"/>
        <dbReference type="ChEBI" id="CHEBI:58437"/>
        <dbReference type="EC" id="2.7.7.18"/>
    </reaction>
</comment>
<dbReference type="SUPFAM" id="SSF52374">
    <property type="entry name" value="Nucleotidylyl transferase"/>
    <property type="match status" value="1"/>
</dbReference>
<evidence type="ECO:0000313" key="17">
    <source>
        <dbReference type="Proteomes" id="UP000029392"/>
    </source>
</evidence>
<evidence type="ECO:0000256" key="10">
    <source>
        <dbReference type="ARBA" id="ARBA00023027"/>
    </source>
</evidence>
<dbReference type="CDD" id="cd02165">
    <property type="entry name" value="NMNAT"/>
    <property type="match status" value="1"/>
</dbReference>
<dbReference type="UniPathway" id="UPA00253">
    <property type="reaction ID" value="UER00332"/>
</dbReference>
<dbReference type="AlphaFoldDB" id="A0A091BAM4"/>
<dbReference type="InterPro" id="IPR014729">
    <property type="entry name" value="Rossmann-like_a/b/a_fold"/>
</dbReference>
<evidence type="ECO:0000256" key="8">
    <source>
        <dbReference type="ARBA" id="ARBA00022741"/>
    </source>
</evidence>
<proteinExistence type="inferred from homology"/>
<dbReference type="PATRIC" id="fig|1384054.3.peg.2775"/>
<comment type="function">
    <text evidence="1">Catalyzes the reversible adenylation of nicotinate mononucleotide (NaMN) to nicotinic acid adenine dinucleotide (NaAD).</text>
</comment>
<keyword evidence="6" id="KW-0808">Transferase</keyword>
<dbReference type="Pfam" id="PF01467">
    <property type="entry name" value="CTP_transf_like"/>
    <property type="match status" value="1"/>
</dbReference>
<dbReference type="OrthoDB" id="5295945at2"/>
<feature type="domain" description="Cytidyltransferase-like" evidence="15">
    <location>
        <begin position="2"/>
        <end position="144"/>
    </location>
</feature>
<dbReference type="InterPro" id="IPR005248">
    <property type="entry name" value="NadD/NMNAT"/>
</dbReference>
<dbReference type="eggNOG" id="COG1057">
    <property type="taxonomic scope" value="Bacteria"/>
</dbReference>
<keyword evidence="5" id="KW-0662">Pyridine nucleotide biosynthesis</keyword>
<keyword evidence="10" id="KW-0520">NAD</keyword>
<evidence type="ECO:0000256" key="6">
    <source>
        <dbReference type="ARBA" id="ARBA00022679"/>
    </source>
</evidence>
<dbReference type="NCBIfam" id="NF000839">
    <property type="entry name" value="PRK00071.1-1"/>
    <property type="match status" value="1"/>
</dbReference>
<dbReference type="EMBL" id="AVCH01000220">
    <property type="protein sequence ID" value="KFN41460.1"/>
    <property type="molecule type" value="Genomic_DNA"/>
</dbReference>
<evidence type="ECO:0000256" key="12">
    <source>
        <dbReference type="ARBA" id="ARBA00033140"/>
    </source>
</evidence>